<dbReference type="PANTHER" id="PTHR22807">
    <property type="entry name" value="NOP2 YEAST -RELATED NOL1/NOP2/FMU SUN DOMAIN-CONTAINING"/>
    <property type="match status" value="1"/>
</dbReference>
<dbReference type="CDD" id="cd21147">
    <property type="entry name" value="RsmF_methylt_CTD1"/>
    <property type="match status" value="1"/>
</dbReference>
<reference evidence="10" key="1">
    <citation type="submission" date="2023-04" db="EMBL/GenBank/DDBJ databases">
        <title>Comparative genomic analysis of Cohnella hashimotonis sp. nov., isolated from the International Space Station.</title>
        <authorList>
            <person name="Venkateswaran K."/>
            <person name="Simpson A."/>
        </authorList>
    </citation>
    <scope>NUCLEOTIDE SEQUENCE</scope>
    <source>
        <strain evidence="10">F6_2S_P_1</strain>
    </source>
</reference>
<feature type="compositionally biased region" description="Basic and acidic residues" evidence="8">
    <location>
        <begin position="385"/>
        <end position="394"/>
    </location>
</feature>
<dbReference type="Gene3D" id="2.30.130.60">
    <property type="match status" value="1"/>
</dbReference>
<evidence type="ECO:0000313" key="11">
    <source>
        <dbReference type="Proteomes" id="UP001161691"/>
    </source>
</evidence>
<dbReference type="InterPro" id="IPR029063">
    <property type="entry name" value="SAM-dependent_MTases_sf"/>
</dbReference>
<organism evidence="10 11">
    <name type="scientific">Cohnella hashimotonis</name>
    <dbReference type="NCBI Taxonomy" id="2826895"/>
    <lineage>
        <taxon>Bacteria</taxon>
        <taxon>Bacillati</taxon>
        <taxon>Bacillota</taxon>
        <taxon>Bacilli</taxon>
        <taxon>Bacillales</taxon>
        <taxon>Paenibacillaceae</taxon>
        <taxon>Cohnella</taxon>
    </lineage>
</organism>
<feature type="binding site" evidence="7">
    <location>
        <begin position="120"/>
        <end position="126"/>
    </location>
    <ligand>
        <name>S-adenosyl-L-methionine</name>
        <dbReference type="ChEBI" id="CHEBI:59789"/>
    </ligand>
</feature>
<evidence type="ECO:0000256" key="5">
    <source>
        <dbReference type="ARBA" id="ARBA00022691"/>
    </source>
</evidence>
<evidence type="ECO:0000313" key="10">
    <source>
        <dbReference type="EMBL" id="MDI4644942.1"/>
    </source>
</evidence>
<comment type="caution">
    <text evidence="10">The sequence shown here is derived from an EMBL/GenBank/DDBJ whole genome shotgun (WGS) entry which is preliminary data.</text>
</comment>
<dbReference type="GO" id="GO:0008168">
    <property type="term" value="F:methyltransferase activity"/>
    <property type="evidence" value="ECO:0007669"/>
    <property type="project" value="UniProtKB-KW"/>
</dbReference>
<dbReference type="GO" id="GO:0032259">
    <property type="term" value="P:methylation"/>
    <property type="evidence" value="ECO:0007669"/>
    <property type="project" value="UniProtKB-KW"/>
</dbReference>
<keyword evidence="3 7" id="KW-0489">Methyltransferase</keyword>
<dbReference type="Proteomes" id="UP001161691">
    <property type="component" value="Unassembled WGS sequence"/>
</dbReference>
<dbReference type="InterPro" id="IPR018314">
    <property type="entry name" value="RsmB/NOL1/NOP2-like_CS"/>
</dbReference>
<protein>
    <submittedName>
        <fullName evidence="10">RsmB/NOP family class I SAM-dependent RNA methyltransferase</fullName>
        <ecNumber evidence="10">2.1.1.-</ecNumber>
    </submittedName>
</protein>
<dbReference type="Pfam" id="PF17125">
    <property type="entry name" value="Methyltr_RsmF_N"/>
    <property type="match status" value="1"/>
</dbReference>
<accession>A0ABT6TDQ2</accession>
<dbReference type="EMBL" id="JAGRPV010000001">
    <property type="protein sequence ID" value="MDI4644942.1"/>
    <property type="molecule type" value="Genomic_DNA"/>
</dbReference>
<feature type="active site" description="Nucleophile" evidence="7">
    <location>
        <position position="242"/>
    </location>
</feature>
<dbReference type="PROSITE" id="PS01153">
    <property type="entry name" value="NOL1_NOP2_SUN"/>
    <property type="match status" value="1"/>
</dbReference>
<dbReference type="Gene3D" id="3.30.70.1170">
    <property type="entry name" value="Sun protein, domain 3"/>
    <property type="match status" value="1"/>
</dbReference>
<evidence type="ECO:0000256" key="2">
    <source>
        <dbReference type="ARBA" id="ARBA00022490"/>
    </source>
</evidence>
<evidence type="ECO:0000256" key="7">
    <source>
        <dbReference type="PROSITE-ProRule" id="PRU01023"/>
    </source>
</evidence>
<keyword evidence="4 7" id="KW-0808">Transferase</keyword>
<dbReference type="InterPro" id="IPR031341">
    <property type="entry name" value="Methyltr_RsmF_N"/>
</dbReference>
<dbReference type="InterPro" id="IPR031340">
    <property type="entry name" value="RsmF_methylt_CI"/>
</dbReference>
<keyword evidence="5 7" id="KW-0949">S-adenosyl-L-methionine</keyword>
<dbReference type="InterPro" id="IPR049560">
    <property type="entry name" value="MeTrfase_RsmB-F_NOP2_cat"/>
</dbReference>
<dbReference type="Pfam" id="PF17126">
    <property type="entry name" value="RsmF_methylt_CI"/>
    <property type="match status" value="1"/>
</dbReference>
<evidence type="ECO:0000256" key="3">
    <source>
        <dbReference type="ARBA" id="ARBA00022603"/>
    </source>
</evidence>
<evidence type="ECO:0000256" key="8">
    <source>
        <dbReference type="SAM" id="MobiDB-lite"/>
    </source>
</evidence>
<evidence type="ECO:0000256" key="4">
    <source>
        <dbReference type="ARBA" id="ARBA00022679"/>
    </source>
</evidence>
<dbReference type="InterPro" id="IPR001678">
    <property type="entry name" value="MeTrfase_RsmB-F_NOP2_dom"/>
</dbReference>
<dbReference type="PROSITE" id="PS51686">
    <property type="entry name" value="SAM_MT_RSMB_NOP"/>
    <property type="match status" value="1"/>
</dbReference>
<gene>
    <name evidence="10" type="ORF">KB449_08215</name>
</gene>
<evidence type="ECO:0000256" key="1">
    <source>
        <dbReference type="ARBA" id="ARBA00007494"/>
    </source>
</evidence>
<dbReference type="Pfam" id="PF13636">
    <property type="entry name" value="Methyltranf_PUA"/>
    <property type="match status" value="1"/>
</dbReference>
<dbReference type="PRINTS" id="PR02008">
    <property type="entry name" value="RCMTFAMILY"/>
</dbReference>
<keyword evidence="6 7" id="KW-0694">RNA-binding</keyword>
<dbReference type="InterPro" id="IPR027391">
    <property type="entry name" value="Nol1_Nop2_Fmu_2"/>
</dbReference>
<dbReference type="Gene3D" id="3.40.50.150">
    <property type="entry name" value="Vaccinia Virus protein VP39"/>
    <property type="match status" value="1"/>
</dbReference>
<dbReference type="InterPro" id="IPR023267">
    <property type="entry name" value="RCMT"/>
</dbReference>
<dbReference type="SUPFAM" id="SSF53335">
    <property type="entry name" value="S-adenosyl-L-methionine-dependent methyltransferases"/>
    <property type="match status" value="1"/>
</dbReference>
<dbReference type="Pfam" id="PF01189">
    <property type="entry name" value="Methyltr_RsmB-F"/>
    <property type="match status" value="1"/>
</dbReference>
<keyword evidence="2" id="KW-0963">Cytoplasm</keyword>
<feature type="binding site" evidence="7">
    <location>
        <position position="144"/>
    </location>
    <ligand>
        <name>S-adenosyl-L-methionine</name>
        <dbReference type="ChEBI" id="CHEBI:59789"/>
    </ligand>
</feature>
<name>A0ABT6TDQ2_9BACL</name>
<feature type="binding site" evidence="7">
    <location>
        <position position="189"/>
    </location>
    <ligand>
        <name>S-adenosyl-L-methionine</name>
        <dbReference type="ChEBI" id="CHEBI:59789"/>
    </ligand>
</feature>
<comment type="caution">
    <text evidence="7">Lacks conserved residue(s) required for the propagation of feature annotation.</text>
</comment>
<feature type="compositionally biased region" description="Low complexity" evidence="8">
    <location>
        <begin position="332"/>
        <end position="346"/>
    </location>
</feature>
<feature type="region of interest" description="Disordered" evidence="8">
    <location>
        <begin position="329"/>
        <end position="394"/>
    </location>
</feature>
<comment type="similarity">
    <text evidence="1 7">Belongs to the class I-like SAM-binding methyltransferase superfamily. RsmB/NOP family.</text>
</comment>
<feature type="domain" description="SAM-dependent MTase RsmB/NOP-type" evidence="9">
    <location>
        <begin position="22"/>
        <end position="324"/>
    </location>
</feature>
<dbReference type="EC" id="2.1.1.-" evidence="10"/>
<evidence type="ECO:0000256" key="6">
    <source>
        <dbReference type="ARBA" id="ARBA00022884"/>
    </source>
</evidence>
<evidence type="ECO:0000259" key="9">
    <source>
        <dbReference type="PROSITE" id="PS51686"/>
    </source>
</evidence>
<dbReference type="PANTHER" id="PTHR22807:SF30">
    <property type="entry name" value="28S RRNA (CYTOSINE(4447)-C(5))-METHYLTRANSFERASE-RELATED"/>
    <property type="match status" value="1"/>
</dbReference>
<proteinExistence type="inferred from homology"/>
<dbReference type="RefSeq" id="WP_282907910.1">
    <property type="nucleotide sequence ID" value="NZ_JAGRPV010000001.1"/>
</dbReference>
<keyword evidence="11" id="KW-1185">Reference proteome</keyword>
<sequence>MALPKEYVNQMRELLGEEAEDFLASYAEPKKTAIRLNGLKIESTGFGEKEAVDKPSAGQSFVAGRDPVPWAAGAYYTDKTERPGKHPYYYAGLYYIQEPSAMLPAELLDPQPGQRVLDLCAAPGGKSTQLAAKLRGTGLLVTNDLATERTKALAKNIERAGIGCAVVTNESPAKLAAAFGATFDRVLVDAPCSGEGMFRKDEDMVRQWDADAPARYAAMQDEIMLEAAKMVAPGGRLAYSTCTFSPVENEGTIARFLAAHPDFEIVATESPAAWGFAPGRPEWLTPEEAAALGPDRTARLADTIRLWPHRVRGEGHFAALLERAAPSGMAVSGASPESEPAGAAAAESRKAGGKTGGASFKDPKPGKRTTAVRRGAEAAGRGRSKGFDDRTGGESDTIARYEAFLRESLPGWKPPGTIRIKGDHVYAVSEPAGSMQGLRLVREGWLLGLSTRHRFEPSQALAMGLKPHQAALSLQLAGESEDAIRYLKGETLQPEPAKVTGLNGEPADKRGWTLVCLDGCPLGWGRWDGATLKNELLPGWRQV</sequence>